<proteinExistence type="predicted"/>
<dbReference type="GO" id="GO:0008270">
    <property type="term" value="F:zinc ion binding"/>
    <property type="evidence" value="ECO:0007669"/>
    <property type="project" value="UniProtKB-KW"/>
</dbReference>
<evidence type="ECO:0000256" key="4">
    <source>
        <dbReference type="PROSITE-ProRule" id="PRU00472"/>
    </source>
</evidence>
<evidence type="ECO:0000256" key="2">
    <source>
        <dbReference type="ARBA" id="ARBA00022771"/>
    </source>
</evidence>
<evidence type="ECO:0000256" key="1">
    <source>
        <dbReference type="ARBA" id="ARBA00022723"/>
    </source>
</evidence>
<keyword evidence="2 4" id="KW-0863">Zinc-finger</keyword>
<gene>
    <name evidence="6" type="ORF">Hyperionvirus20_22</name>
</gene>
<feature type="domain" description="TFIIS-type" evidence="5">
    <location>
        <begin position="173"/>
        <end position="214"/>
    </location>
</feature>
<protein>
    <submittedName>
        <fullName evidence="6">Transcription elongation factor TFIIS</fullName>
    </submittedName>
</protein>
<evidence type="ECO:0000256" key="3">
    <source>
        <dbReference type="ARBA" id="ARBA00022833"/>
    </source>
</evidence>
<dbReference type="Pfam" id="PF01096">
    <property type="entry name" value="Zn_ribbon_TFIIS"/>
    <property type="match status" value="1"/>
</dbReference>
<dbReference type="CDD" id="cd13749">
    <property type="entry name" value="Zn-ribbon_TFIIS"/>
    <property type="match status" value="1"/>
</dbReference>
<keyword evidence="1" id="KW-0479">Metal-binding</keyword>
<dbReference type="SMART" id="SM00440">
    <property type="entry name" value="ZnF_C2C2"/>
    <property type="match status" value="1"/>
</dbReference>
<dbReference type="GO" id="GO:0003676">
    <property type="term" value="F:nucleic acid binding"/>
    <property type="evidence" value="ECO:0007669"/>
    <property type="project" value="InterPro"/>
</dbReference>
<dbReference type="Gene3D" id="2.20.25.10">
    <property type="match status" value="1"/>
</dbReference>
<accession>A0A3G5ACC9</accession>
<dbReference type="PROSITE" id="PS51133">
    <property type="entry name" value="ZF_TFIIS_2"/>
    <property type="match status" value="1"/>
</dbReference>
<keyword evidence="6" id="KW-0251">Elongation factor</keyword>
<name>A0A3G5ACC9_9VIRU</name>
<evidence type="ECO:0000313" key="6">
    <source>
        <dbReference type="EMBL" id="AYV84244.1"/>
    </source>
</evidence>
<keyword evidence="6" id="KW-0648">Protein biosynthesis</keyword>
<reference evidence="6" key="1">
    <citation type="submission" date="2018-10" db="EMBL/GenBank/DDBJ databases">
        <title>Hidden diversity of soil giant viruses.</title>
        <authorList>
            <person name="Schulz F."/>
            <person name="Alteio L."/>
            <person name="Goudeau D."/>
            <person name="Ryan E.M."/>
            <person name="Malmstrom R.R."/>
            <person name="Blanchard J."/>
            <person name="Woyke T."/>
        </authorList>
    </citation>
    <scope>NUCLEOTIDE SEQUENCE</scope>
    <source>
        <strain evidence="6">HYV1</strain>
    </source>
</reference>
<dbReference type="GO" id="GO:0006351">
    <property type="term" value="P:DNA-templated transcription"/>
    <property type="evidence" value="ECO:0007669"/>
    <property type="project" value="InterPro"/>
</dbReference>
<evidence type="ECO:0000259" key="5">
    <source>
        <dbReference type="PROSITE" id="PS51133"/>
    </source>
</evidence>
<sequence length="214" mass="24208">MDMNMVGYSVTSAYMRKVDIENFDAGKLSLHKANFITENSKDIEVGAIVFGGMNIARALYVLRLNKLLGDIRMAIGIEMGIYEYSLIHAALKNIEKDFIPAIYDDKFVDIYMNLDGESRLKNKTLGPMVFQGGINLKLIAFLSPPQIHPESWTPILNKIKYKETTEKNMATTDRYKCHKCGESKAQVTELQLRSADEPCTTFITCLVCYNTDLK</sequence>
<keyword evidence="3" id="KW-0862">Zinc</keyword>
<dbReference type="InterPro" id="IPR001222">
    <property type="entry name" value="Znf_TFIIS"/>
</dbReference>
<dbReference type="SUPFAM" id="SSF57783">
    <property type="entry name" value="Zinc beta-ribbon"/>
    <property type="match status" value="1"/>
</dbReference>
<dbReference type="EMBL" id="MK072402">
    <property type="protein sequence ID" value="AYV84244.1"/>
    <property type="molecule type" value="Genomic_DNA"/>
</dbReference>
<organism evidence="6">
    <name type="scientific">Hyperionvirus sp</name>
    <dbReference type="NCBI Taxonomy" id="2487770"/>
    <lineage>
        <taxon>Viruses</taxon>
        <taxon>Varidnaviria</taxon>
        <taxon>Bamfordvirae</taxon>
        <taxon>Nucleocytoviricota</taxon>
        <taxon>Megaviricetes</taxon>
        <taxon>Imitervirales</taxon>
        <taxon>Mimiviridae</taxon>
        <taxon>Klosneuvirinae</taxon>
    </lineage>
</organism>